<feature type="region of interest" description="Disordered" evidence="1">
    <location>
        <begin position="42"/>
        <end position="70"/>
    </location>
</feature>
<dbReference type="InParanoid" id="A0A0D0DL71"/>
<reference evidence="2 3" key="1">
    <citation type="submission" date="2014-04" db="EMBL/GenBank/DDBJ databases">
        <authorList>
            <consortium name="DOE Joint Genome Institute"/>
            <person name="Kuo A."/>
            <person name="Kohler A."/>
            <person name="Jargeat P."/>
            <person name="Nagy L.G."/>
            <person name="Floudas D."/>
            <person name="Copeland A."/>
            <person name="Barry K.W."/>
            <person name="Cichocki N."/>
            <person name="Veneault-Fourrey C."/>
            <person name="LaButti K."/>
            <person name="Lindquist E.A."/>
            <person name="Lipzen A."/>
            <person name="Lundell T."/>
            <person name="Morin E."/>
            <person name="Murat C."/>
            <person name="Sun H."/>
            <person name="Tunlid A."/>
            <person name="Henrissat B."/>
            <person name="Grigoriev I.V."/>
            <person name="Hibbett D.S."/>
            <person name="Martin F."/>
            <person name="Nordberg H.P."/>
            <person name="Cantor M.N."/>
            <person name="Hua S.X."/>
        </authorList>
    </citation>
    <scope>NUCLEOTIDE SEQUENCE [LARGE SCALE GENOMIC DNA]</scope>
    <source>
        <strain evidence="2 3">Ve08.2h10</strain>
    </source>
</reference>
<dbReference type="OrthoDB" id="3269314at2759"/>
<dbReference type="Proteomes" id="UP000054538">
    <property type="component" value="Unassembled WGS sequence"/>
</dbReference>
<dbReference type="HOGENOM" id="CLU_669210_0_0_1"/>
<gene>
    <name evidence="2" type="ORF">PAXRUDRAFT_34717</name>
</gene>
<sequence>MFQHLNNIPTGVWDQLPDRTKAAIAASQVDERGGQAIDLRLTSSAPRRPHDTYSDGPSAPYPYMNRSGDGREVNETELHTSLYDEDAEDMTENHNKLSMAGQEARSELNCLVTTKFRFACNVPEGGKWPSVEEWQVNAETGETWLTPNFNTTTITQSEFLHDRKIKWNKLSLYEFAKETYHGFKPDWKAQNDPEKMAQKSNHQQENRWMQCHKDKAAQLMTVREVYMDKHGVDPCELVHEGHMSHEASGPEGDEPWGSWKRRMAMQAGVSEDVNLESISFEPMEVMQSPWRSSELSSIFHDMGDLWWVSLSAKQKKRFQTVRVWGTDCMSKRIPEWTPYNFGINMEWLVWGNWEDPDGFRSKAHQVLGGPSGKANNMNNDEE</sequence>
<dbReference type="STRING" id="930991.A0A0D0DL71"/>
<evidence type="ECO:0000313" key="3">
    <source>
        <dbReference type="Proteomes" id="UP000054538"/>
    </source>
</evidence>
<protein>
    <submittedName>
        <fullName evidence="2">Uncharacterized protein</fullName>
    </submittedName>
</protein>
<dbReference type="EMBL" id="KN825327">
    <property type="protein sequence ID" value="KIK91983.1"/>
    <property type="molecule type" value="Genomic_DNA"/>
</dbReference>
<proteinExistence type="predicted"/>
<keyword evidence="3" id="KW-1185">Reference proteome</keyword>
<accession>A0A0D0DL71</accession>
<name>A0A0D0DL71_9AGAM</name>
<evidence type="ECO:0000313" key="2">
    <source>
        <dbReference type="EMBL" id="KIK91983.1"/>
    </source>
</evidence>
<organism evidence="2 3">
    <name type="scientific">Paxillus rubicundulus Ve08.2h10</name>
    <dbReference type="NCBI Taxonomy" id="930991"/>
    <lineage>
        <taxon>Eukaryota</taxon>
        <taxon>Fungi</taxon>
        <taxon>Dikarya</taxon>
        <taxon>Basidiomycota</taxon>
        <taxon>Agaricomycotina</taxon>
        <taxon>Agaricomycetes</taxon>
        <taxon>Agaricomycetidae</taxon>
        <taxon>Boletales</taxon>
        <taxon>Paxilineae</taxon>
        <taxon>Paxillaceae</taxon>
        <taxon>Paxillus</taxon>
    </lineage>
</organism>
<feature type="compositionally biased region" description="Polar residues" evidence="1">
    <location>
        <begin position="373"/>
        <end position="382"/>
    </location>
</feature>
<evidence type="ECO:0000256" key="1">
    <source>
        <dbReference type="SAM" id="MobiDB-lite"/>
    </source>
</evidence>
<feature type="region of interest" description="Disordered" evidence="1">
    <location>
        <begin position="361"/>
        <end position="382"/>
    </location>
</feature>
<dbReference type="AlphaFoldDB" id="A0A0D0DL71"/>
<reference evidence="3" key="2">
    <citation type="submission" date="2015-01" db="EMBL/GenBank/DDBJ databases">
        <title>Evolutionary Origins and Diversification of the Mycorrhizal Mutualists.</title>
        <authorList>
            <consortium name="DOE Joint Genome Institute"/>
            <consortium name="Mycorrhizal Genomics Consortium"/>
            <person name="Kohler A."/>
            <person name="Kuo A."/>
            <person name="Nagy L.G."/>
            <person name="Floudas D."/>
            <person name="Copeland A."/>
            <person name="Barry K.W."/>
            <person name="Cichocki N."/>
            <person name="Veneault-Fourrey C."/>
            <person name="LaButti K."/>
            <person name="Lindquist E.A."/>
            <person name="Lipzen A."/>
            <person name="Lundell T."/>
            <person name="Morin E."/>
            <person name="Murat C."/>
            <person name="Riley R."/>
            <person name="Ohm R."/>
            <person name="Sun H."/>
            <person name="Tunlid A."/>
            <person name="Henrissat B."/>
            <person name="Grigoriev I.V."/>
            <person name="Hibbett D.S."/>
            <person name="Martin F."/>
        </authorList>
    </citation>
    <scope>NUCLEOTIDE SEQUENCE [LARGE SCALE GENOMIC DNA]</scope>
    <source>
        <strain evidence="3">Ve08.2h10</strain>
    </source>
</reference>